<comment type="caution">
    <text evidence="6">The sequence shown here is derived from an EMBL/GenBank/DDBJ whole genome shotgun (WGS) entry which is preliminary data.</text>
</comment>
<feature type="compositionally biased region" description="Low complexity" evidence="3">
    <location>
        <begin position="210"/>
        <end position="244"/>
    </location>
</feature>
<organism evidence="6 7">
    <name type="scientific">Paramarasmius palmivorus</name>
    <dbReference type="NCBI Taxonomy" id="297713"/>
    <lineage>
        <taxon>Eukaryota</taxon>
        <taxon>Fungi</taxon>
        <taxon>Dikarya</taxon>
        <taxon>Basidiomycota</taxon>
        <taxon>Agaricomycotina</taxon>
        <taxon>Agaricomycetes</taxon>
        <taxon>Agaricomycetidae</taxon>
        <taxon>Agaricales</taxon>
        <taxon>Marasmiineae</taxon>
        <taxon>Marasmiaceae</taxon>
        <taxon>Paramarasmius</taxon>
    </lineage>
</organism>
<name>A0AAW0E0Q1_9AGAR</name>
<dbReference type="Gene3D" id="1.50.10.100">
    <property type="entry name" value="Chondroitin AC/alginate lyase"/>
    <property type="match status" value="2"/>
</dbReference>
<evidence type="ECO:0000259" key="5">
    <source>
        <dbReference type="Pfam" id="PF05426"/>
    </source>
</evidence>
<protein>
    <recommendedName>
        <fullName evidence="5">Alginate lyase domain-containing protein</fullName>
    </recommendedName>
</protein>
<keyword evidence="1 4" id="KW-0732">Signal</keyword>
<feature type="domain" description="Alginate lyase" evidence="5">
    <location>
        <begin position="221"/>
        <end position="489"/>
    </location>
</feature>
<evidence type="ECO:0000313" key="6">
    <source>
        <dbReference type="EMBL" id="KAK7058828.1"/>
    </source>
</evidence>
<evidence type="ECO:0000256" key="1">
    <source>
        <dbReference type="ARBA" id="ARBA00022729"/>
    </source>
</evidence>
<dbReference type="AlphaFoldDB" id="A0AAW0E0Q1"/>
<feature type="signal peptide" evidence="4">
    <location>
        <begin position="1"/>
        <end position="23"/>
    </location>
</feature>
<dbReference type="GO" id="GO:0042597">
    <property type="term" value="C:periplasmic space"/>
    <property type="evidence" value="ECO:0007669"/>
    <property type="project" value="InterPro"/>
</dbReference>
<feature type="region of interest" description="Disordered" evidence="3">
    <location>
        <begin position="104"/>
        <end position="138"/>
    </location>
</feature>
<keyword evidence="7" id="KW-1185">Reference proteome</keyword>
<feature type="region of interest" description="Disordered" evidence="3">
    <location>
        <begin position="177"/>
        <end position="269"/>
    </location>
</feature>
<evidence type="ECO:0000256" key="4">
    <source>
        <dbReference type="SAM" id="SignalP"/>
    </source>
</evidence>
<dbReference type="InterPro" id="IPR008397">
    <property type="entry name" value="Alginate_lyase_dom"/>
</dbReference>
<evidence type="ECO:0000256" key="2">
    <source>
        <dbReference type="ARBA" id="ARBA00023239"/>
    </source>
</evidence>
<evidence type="ECO:0000313" key="7">
    <source>
        <dbReference type="Proteomes" id="UP001383192"/>
    </source>
</evidence>
<dbReference type="GO" id="GO:0016829">
    <property type="term" value="F:lyase activity"/>
    <property type="evidence" value="ECO:0007669"/>
    <property type="project" value="UniProtKB-KW"/>
</dbReference>
<dbReference type="InterPro" id="IPR008929">
    <property type="entry name" value="Chondroitin_lyas"/>
</dbReference>
<dbReference type="SUPFAM" id="SSF48230">
    <property type="entry name" value="Chondroitin AC/alginate lyase"/>
    <property type="match status" value="1"/>
</dbReference>
<feature type="compositionally biased region" description="Basic and acidic residues" evidence="3">
    <location>
        <begin position="250"/>
        <end position="260"/>
    </location>
</feature>
<accession>A0AAW0E0Q1</accession>
<sequence length="588" mass="65120">MHITTNSVFYTTILLAFSQKTLADPSDWVNIRYVTQNRDASTSEARYRIIKKASSVAKDGPWSIPDNGGINAPSGNPRDYLSWAPYHWPNCNWCNDPGRTHLAHTGSGNSTDDIHDPDEPPDGSNSDYEGDNDQDDSDLQRRFSLYVPPSHKRMTRLRRSLSSSLDAQSLAQALPTLATGDDPQAPFGEPLPTTQIPDIPIFSSHTSERAAGTPAPAQNAAKTRKASCTPSPTTSMPPSATWTTCNYIGRDGKVNPDTRRLRNPGALNKAGQSSLNNGLAYSFTRDTAYSQTLIDTVYALLLDPSTAMNPNANYGQVVRGPEPDGSRGSFTGILDMRGLVKIVNAVGILKATGCSAWTQTMDQAFMSWFAKWGDWLMKSPLGRSASNRPNNHGTFYTYQLAGSLLVQRNVQGVRDEIIRYYNGPFREQISASGEQPFEAVRTRPFHYRCFNLEAMIAVAKIGDQVGLDFWGARTKYGATIQTAVDYTMKIDPKRENVQELLPHVAAVAAAYGDPSGKYAAFIQRNSPNYASKPWYYYNQPSAVRSGAWRREVQRRQDAADVEVPFECPEIFKEEKEVELDIGVFVLLR</sequence>
<dbReference type="Pfam" id="PF05426">
    <property type="entry name" value="Alginate_lyase"/>
    <property type="match status" value="1"/>
</dbReference>
<dbReference type="EMBL" id="JAYKXP010000004">
    <property type="protein sequence ID" value="KAK7058828.1"/>
    <property type="molecule type" value="Genomic_DNA"/>
</dbReference>
<gene>
    <name evidence="6" type="ORF">VNI00_001452</name>
</gene>
<dbReference type="Proteomes" id="UP001383192">
    <property type="component" value="Unassembled WGS sequence"/>
</dbReference>
<reference evidence="6 7" key="1">
    <citation type="submission" date="2024-01" db="EMBL/GenBank/DDBJ databases">
        <title>A draft genome for a cacao thread blight-causing isolate of Paramarasmius palmivorus.</title>
        <authorList>
            <person name="Baruah I.K."/>
            <person name="Bukari Y."/>
            <person name="Amoako-Attah I."/>
            <person name="Meinhardt L.W."/>
            <person name="Bailey B.A."/>
            <person name="Cohen S.P."/>
        </authorList>
    </citation>
    <scope>NUCLEOTIDE SEQUENCE [LARGE SCALE GENOMIC DNA]</scope>
    <source>
        <strain evidence="6 7">GH-12</strain>
    </source>
</reference>
<keyword evidence="2" id="KW-0456">Lyase</keyword>
<proteinExistence type="predicted"/>
<feature type="chain" id="PRO_5044001705" description="Alginate lyase domain-containing protein" evidence="4">
    <location>
        <begin position="24"/>
        <end position="588"/>
    </location>
</feature>
<evidence type="ECO:0000256" key="3">
    <source>
        <dbReference type="SAM" id="MobiDB-lite"/>
    </source>
</evidence>
<feature type="compositionally biased region" description="Acidic residues" evidence="3">
    <location>
        <begin position="128"/>
        <end position="137"/>
    </location>
</feature>